<name>A0A1S1HLD2_PROST</name>
<evidence type="ECO:0000313" key="2">
    <source>
        <dbReference type="Proteomes" id="UP000179588"/>
    </source>
</evidence>
<dbReference type="SUPFAM" id="SSF52540">
    <property type="entry name" value="P-loop containing nucleoside triphosphate hydrolases"/>
    <property type="match status" value="1"/>
</dbReference>
<dbReference type="Proteomes" id="UP000179588">
    <property type="component" value="Unassembled WGS sequence"/>
</dbReference>
<dbReference type="InterPro" id="IPR027417">
    <property type="entry name" value="P-loop_NTPase"/>
</dbReference>
<protein>
    <recommendedName>
        <fullName evidence="3">AAA+ ATPase domain-containing protein</fullName>
    </recommendedName>
</protein>
<proteinExistence type="predicted"/>
<reference evidence="1 2" key="1">
    <citation type="submission" date="2016-03" db="EMBL/GenBank/DDBJ databases">
        <title>Genome sequence of Providencia stuartii strain, isolated from the salivary glands of larval Lucilia sericata.</title>
        <authorList>
            <person name="Yuan Y."/>
            <person name="Zhang Y."/>
            <person name="Fu S."/>
            <person name="Crippen T.L."/>
            <person name="Visi D."/>
            <person name="Benbow M.E."/>
            <person name="Allen M."/>
            <person name="Tomberlin J.K."/>
            <person name="Sze S.-H."/>
            <person name="Tarone A.M."/>
        </authorList>
    </citation>
    <scope>NUCLEOTIDE SEQUENCE [LARGE SCALE GENOMIC DNA]</scope>
    <source>
        <strain evidence="1 2">Crippen</strain>
    </source>
</reference>
<dbReference type="Pfam" id="PF13479">
    <property type="entry name" value="AAA_24"/>
    <property type="match status" value="1"/>
</dbReference>
<dbReference type="EMBL" id="LVIE01000190">
    <property type="protein sequence ID" value="OHT23129.1"/>
    <property type="molecule type" value="Genomic_DNA"/>
</dbReference>
<dbReference type="AlphaFoldDB" id="A0A1S1HLD2"/>
<evidence type="ECO:0008006" key="3">
    <source>
        <dbReference type="Google" id="ProtNLM"/>
    </source>
</evidence>
<evidence type="ECO:0000313" key="1">
    <source>
        <dbReference type="EMBL" id="OHT23129.1"/>
    </source>
</evidence>
<sequence>MKFAKALRKKAKLRLALTGPSGSGKTYGALEIAKGLGGKTAVIDTEKGSASLYSDRFNFDVLELDPPFTPERFIEAIGAAQEAGYDNLIIDSITHEWSGSGGCLELLDGLAKAKYRGNTWSAWSEITPRHNAFLDAILRSDLHIIATMRSKTETAQVDKGNGKKGVDKLGMKSEQRDGVEYEFTTVLDLNHETHTAMASKDRTGLFSNAEVTQLNELTGKKLMDWLNDGRTKAEVDLSHFTDIAMETQEMDVLKNAFGEAYTALRDTPEQAEAQKLYELRKEELTKQEAA</sequence>
<dbReference type="Gene3D" id="3.40.50.300">
    <property type="entry name" value="P-loop containing nucleotide triphosphate hydrolases"/>
    <property type="match status" value="1"/>
</dbReference>
<gene>
    <name evidence="1" type="ORF">A3Q29_06775</name>
</gene>
<keyword evidence="2" id="KW-1185">Reference proteome</keyword>
<organism evidence="1 2">
    <name type="scientific">Providencia stuartii</name>
    <dbReference type="NCBI Taxonomy" id="588"/>
    <lineage>
        <taxon>Bacteria</taxon>
        <taxon>Pseudomonadati</taxon>
        <taxon>Pseudomonadota</taxon>
        <taxon>Gammaproteobacteria</taxon>
        <taxon>Enterobacterales</taxon>
        <taxon>Morganellaceae</taxon>
        <taxon>Providencia</taxon>
    </lineage>
</organism>
<accession>A0A1S1HLD2</accession>
<comment type="caution">
    <text evidence="1">The sequence shown here is derived from an EMBL/GenBank/DDBJ whole genome shotgun (WGS) entry which is preliminary data.</text>
</comment>